<keyword evidence="10 12" id="KW-0472">Membrane</keyword>
<dbReference type="Proteomes" id="UP000492820">
    <property type="component" value="Unassembled WGS sequence"/>
</dbReference>
<evidence type="ECO:0000256" key="4">
    <source>
        <dbReference type="ARBA" id="ARBA00022617"/>
    </source>
</evidence>
<reference evidence="14 15" key="1">
    <citation type="journal article" date="2013" name="Nature">
        <title>The genomes of four tapeworm species reveal adaptations to parasitism.</title>
        <authorList>
            <person name="Tsai I.J."/>
            <person name="Zarowiecki M."/>
            <person name="Holroyd N."/>
            <person name="Garciarrubio A."/>
            <person name="Sanchez-Flores A."/>
            <person name="Brooks K.L."/>
            <person name="Tracey A."/>
            <person name="Bobes R.J."/>
            <person name="Fragoso G."/>
            <person name="Sciutto E."/>
            <person name="Aslett M."/>
            <person name="Beasley H."/>
            <person name="Bennett H.M."/>
            <person name="Cai J."/>
            <person name="Camicia F."/>
            <person name="Clark R."/>
            <person name="Cucher M."/>
            <person name="De Silva N."/>
            <person name="Day T.A."/>
            <person name="Deplazes P."/>
            <person name="Estrada K."/>
            <person name="Fernandez C."/>
            <person name="Holland P.W."/>
            <person name="Hou J."/>
            <person name="Hu S."/>
            <person name="Huckvale T."/>
            <person name="Hung S.S."/>
            <person name="Kamenetzky L."/>
            <person name="Keane J.A."/>
            <person name="Kiss F."/>
            <person name="Koziol U."/>
            <person name="Lambert O."/>
            <person name="Liu K."/>
            <person name="Luo X."/>
            <person name="Luo Y."/>
            <person name="Macchiaroli N."/>
            <person name="Nichol S."/>
            <person name="Paps J."/>
            <person name="Parkinson J."/>
            <person name="Pouchkina-Stantcheva N."/>
            <person name="Riddiford N."/>
            <person name="Rosenzvit M."/>
            <person name="Salinas G."/>
            <person name="Wasmuth J.D."/>
            <person name="Zamanian M."/>
            <person name="Zheng Y."/>
            <person name="Cai X."/>
            <person name="Soberon X."/>
            <person name="Olson P.D."/>
            <person name="Laclette J.P."/>
            <person name="Brehm K."/>
            <person name="Berriman M."/>
            <person name="Garciarrubio A."/>
            <person name="Bobes R.J."/>
            <person name="Fragoso G."/>
            <person name="Sanchez-Flores A."/>
            <person name="Estrada K."/>
            <person name="Cevallos M.A."/>
            <person name="Morett E."/>
            <person name="Gonzalez V."/>
            <person name="Portillo T."/>
            <person name="Ochoa-Leyva A."/>
            <person name="Jose M.V."/>
            <person name="Sciutto E."/>
            <person name="Landa A."/>
            <person name="Jimenez L."/>
            <person name="Valdes V."/>
            <person name="Carrero J.C."/>
            <person name="Larralde C."/>
            <person name="Morales-Montor J."/>
            <person name="Limon-Lason J."/>
            <person name="Soberon X."/>
            <person name="Laclette J.P."/>
        </authorList>
    </citation>
    <scope>NUCLEOTIDE SEQUENCE [LARGE SCALE GENOMIC DNA]</scope>
</reference>
<dbReference type="PANTHER" id="PTHR15422">
    <property type="entry name" value="OS05G0565100 PROTEIN"/>
    <property type="match status" value="1"/>
</dbReference>
<keyword evidence="6" id="KW-0479">Metal-binding</keyword>
<keyword evidence="7" id="KW-0249">Electron transport</keyword>
<evidence type="ECO:0000256" key="8">
    <source>
        <dbReference type="ARBA" id="ARBA00022989"/>
    </source>
</evidence>
<gene>
    <name evidence="16" type="primary">EGR_06217</name>
    <name evidence="14" type="ORF">EgrG_000596400</name>
</gene>
<keyword evidence="4" id="KW-0349">Heme</keyword>
<keyword evidence="9" id="KW-0408">Iron</keyword>
<dbReference type="SMART" id="SM00665">
    <property type="entry name" value="B561"/>
    <property type="match status" value="1"/>
</dbReference>
<proteinExistence type="predicted"/>
<evidence type="ECO:0000256" key="2">
    <source>
        <dbReference type="ARBA" id="ARBA00004141"/>
    </source>
</evidence>
<evidence type="ECO:0000256" key="6">
    <source>
        <dbReference type="ARBA" id="ARBA00022723"/>
    </source>
</evidence>
<dbReference type="WBParaSite" id="EgrG_000596400">
    <property type="protein sequence ID" value="EgrG_000596400"/>
    <property type="gene ID" value="EgrG_000596400"/>
</dbReference>
<reference evidence="16" key="3">
    <citation type="submission" date="2020-10" db="UniProtKB">
        <authorList>
            <consortium name="WormBaseParasite"/>
        </authorList>
    </citation>
    <scope>IDENTIFICATION</scope>
</reference>
<evidence type="ECO:0000313" key="14">
    <source>
        <dbReference type="EMBL" id="CDS18207.1"/>
    </source>
</evidence>
<dbReference type="Gene3D" id="1.20.120.1770">
    <property type="match status" value="1"/>
</dbReference>
<dbReference type="EMBL" id="LK028578">
    <property type="protein sequence ID" value="CDS18207.1"/>
    <property type="molecule type" value="Genomic_DNA"/>
</dbReference>
<keyword evidence="5 12" id="KW-0812">Transmembrane</keyword>
<dbReference type="GO" id="GO:0016020">
    <property type="term" value="C:membrane"/>
    <property type="evidence" value="ECO:0007669"/>
    <property type="project" value="UniProtKB-SubCell"/>
</dbReference>
<dbReference type="InterPro" id="IPR006593">
    <property type="entry name" value="Cyt_b561/ferric_Rdtase_TM"/>
</dbReference>
<dbReference type="Pfam" id="PF03188">
    <property type="entry name" value="Cytochrom_B561"/>
    <property type="match status" value="1"/>
</dbReference>
<evidence type="ECO:0000256" key="12">
    <source>
        <dbReference type="SAM" id="Phobius"/>
    </source>
</evidence>
<evidence type="ECO:0000313" key="16">
    <source>
        <dbReference type="WBParaSite" id="EgrG_000596400"/>
    </source>
</evidence>
<dbReference type="PROSITE" id="PS50939">
    <property type="entry name" value="CYTOCHROME_B561"/>
    <property type="match status" value="1"/>
</dbReference>
<evidence type="ECO:0000256" key="7">
    <source>
        <dbReference type="ARBA" id="ARBA00022982"/>
    </source>
</evidence>
<comment type="cofactor">
    <cofactor evidence="1">
        <name>heme b</name>
        <dbReference type="ChEBI" id="CHEBI:60344"/>
    </cofactor>
</comment>
<evidence type="ECO:0000259" key="13">
    <source>
        <dbReference type="PROSITE" id="PS50939"/>
    </source>
</evidence>
<feature type="domain" description="Cytochrome b561" evidence="13">
    <location>
        <begin position="1"/>
        <end position="197"/>
    </location>
</feature>
<accession>A0A068WIC4</accession>
<dbReference type="AlphaFoldDB" id="A0A068WIC4"/>
<feature type="transmembrane region" description="Helical" evidence="12">
    <location>
        <begin position="138"/>
        <end position="159"/>
    </location>
</feature>
<evidence type="ECO:0000256" key="1">
    <source>
        <dbReference type="ARBA" id="ARBA00001970"/>
    </source>
</evidence>
<organism evidence="14">
    <name type="scientific">Echinococcus granulosus</name>
    <name type="common">Hydatid tapeworm</name>
    <dbReference type="NCBI Taxonomy" id="6210"/>
    <lineage>
        <taxon>Eukaryota</taxon>
        <taxon>Metazoa</taxon>
        <taxon>Spiralia</taxon>
        <taxon>Lophotrochozoa</taxon>
        <taxon>Platyhelminthes</taxon>
        <taxon>Cestoda</taxon>
        <taxon>Eucestoda</taxon>
        <taxon>Cyclophyllidea</taxon>
        <taxon>Taeniidae</taxon>
        <taxon>Echinococcus</taxon>
        <taxon>Echinococcus granulosus group</taxon>
    </lineage>
</organism>
<dbReference type="OrthoDB" id="432881at2759"/>
<evidence type="ECO:0000313" key="15">
    <source>
        <dbReference type="Proteomes" id="UP000492820"/>
    </source>
</evidence>
<feature type="transmembrane region" description="Helical" evidence="12">
    <location>
        <begin position="179"/>
        <end position="197"/>
    </location>
</feature>
<dbReference type="PANTHER" id="PTHR15422:SF45">
    <property type="entry name" value="CYTOCHROME B561 DOMAIN-CONTAINING PROTEIN"/>
    <property type="match status" value="1"/>
</dbReference>
<feature type="transmembrane region" description="Helical" evidence="12">
    <location>
        <begin position="105"/>
        <end position="126"/>
    </location>
</feature>
<feature type="transmembrane region" description="Helical" evidence="12">
    <location>
        <begin position="30"/>
        <end position="47"/>
    </location>
</feature>
<name>A0A068WIC4_ECHGR</name>
<keyword evidence="8 12" id="KW-1133">Transmembrane helix</keyword>
<sequence length="226" mass="25114">MAVHASGLLLVLCTLYFVAPFKSLISWHPLFMVLGLCGFSLQGIIVFNKYSSLVPNAPAHRKYTLHWLLQTLGLLSILAGCAVIFKVKSDGNKSHMTTWHGCLGYAFLLHGLLQSLFGVVKHYAFLRPWMNPRTFHQIHAVSGAVFFSLGCLVTALGLHSDWFQQKVLVDVIQDQGVRLLIGYFLTFLLGLLAIVALKQVYDKYFSSTGGNKNTSNAQSKKPKRSN</sequence>
<reference evidence="14" key="2">
    <citation type="submission" date="2014-06" db="EMBL/GenBank/DDBJ databases">
        <authorList>
            <person name="Aslett M."/>
        </authorList>
    </citation>
    <scope>NUCLEOTIDE SEQUENCE</scope>
</reference>
<protein>
    <recommendedName>
        <fullName evidence="11">ascorbate ferrireductase (transmembrane)</fullName>
        <ecNumber evidence="11">7.2.1.3</ecNumber>
    </recommendedName>
</protein>
<dbReference type="InterPro" id="IPR045150">
    <property type="entry name" value="CYB561D1/2"/>
</dbReference>
<keyword evidence="3" id="KW-0813">Transport</keyword>
<evidence type="ECO:0000256" key="11">
    <source>
        <dbReference type="ARBA" id="ARBA00024225"/>
    </source>
</evidence>
<evidence type="ECO:0000256" key="5">
    <source>
        <dbReference type="ARBA" id="ARBA00022692"/>
    </source>
</evidence>
<evidence type="ECO:0000256" key="3">
    <source>
        <dbReference type="ARBA" id="ARBA00022448"/>
    </source>
</evidence>
<evidence type="ECO:0000256" key="9">
    <source>
        <dbReference type="ARBA" id="ARBA00023004"/>
    </source>
</evidence>
<feature type="transmembrane region" description="Helical" evidence="12">
    <location>
        <begin position="67"/>
        <end position="85"/>
    </location>
</feature>
<dbReference type="GO" id="GO:0140575">
    <property type="term" value="F:transmembrane monodehydroascorbate reductase activity"/>
    <property type="evidence" value="ECO:0007669"/>
    <property type="project" value="InterPro"/>
</dbReference>
<evidence type="ECO:0000256" key="10">
    <source>
        <dbReference type="ARBA" id="ARBA00023136"/>
    </source>
</evidence>
<dbReference type="EC" id="7.2.1.3" evidence="11"/>
<comment type="subcellular location">
    <subcellularLocation>
        <location evidence="2">Membrane</location>
        <topology evidence="2">Multi-pass membrane protein</topology>
    </subcellularLocation>
</comment>
<dbReference type="GO" id="GO:0140571">
    <property type="term" value="F:transmembrane ascorbate ferrireductase activity"/>
    <property type="evidence" value="ECO:0007669"/>
    <property type="project" value="UniProtKB-EC"/>
</dbReference>
<dbReference type="GO" id="GO:0046872">
    <property type="term" value="F:metal ion binding"/>
    <property type="evidence" value="ECO:0007669"/>
    <property type="project" value="UniProtKB-KW"/>
</dbReference>